<dbReference type="Gramene" id="Bo2g095890.1">
    <property type="protein sequence ID" value="Bo2g095890.1"/>
    <property type="gene ID" value="Bo2g095890"/>
</dbReference>
<evidence type="ECO:0000313" key="2">
    <source>
        <dbReference type="Proteomes" id="UP000032141"/>
    </source>
</evidence>
<dbReference type="HOGENOM" id="CLU_1930446_0_0_1"/>
<dbReference type="EnsemblPlants" id="Bo2g095890.1">
    <property type="protein sequence ID" value="Bo2g095890.1"/>
    <property type="gene ID" value="Bo2g095890"/>
</dbReference>
<reference evidence="1" key="2">
    <citation type="submission" date="2015-03" db="UniProtKB">
        <authorList>
            <consortium name="EnsemblPlants"/>
        </authorList>
    </citation>
    <scope>IDENTIFICATION</scope>
</reference>
<accession>A0A0D3ARW2</accession>
<evidence type="ECO:0000313" key="1">
    <source>
        <dbReference type="EnsemblPlants" id="Bo2g095890.1"/>
    </source>
</evidence>
<name>A0A0D3ARW2_BRAOL</name>
<reference evidence="1 2" key="1">
    <citation type="journal article" date="2014" name="Genome Biol.">
        <title>Transcriptome and methylome profiling reveals relics of genome dominance in the mesopolyploid Brassica oleracea.</title>
        <authorList>
            <person name="Parkin I.A."/>
            <person name="Koh C."/>
            <person name="Tang H."/>
            <person name="Robinson S.J."/>
            <person name="Kagale S."/>
            <person name="Clarke W.E."/>
            <person name="Town C.D."/>
            <person name="Nixon J."/>
            <person name="Krishnakumar V."/>
            <person name="Bidwell S.L."/>
            <person name="Denoeud F."/>
            <person name="Belcram H."/>
            <person name="Links M.G."/>
            <person name="Just J."/>
            <person name="Clarke C."/>
            <person name="Bender T."/>
            <person name="Huebert T."/>
            <person name="Mason A.S."/>
            <person name="Pires J.C."/>
            <person name="Barker G."/>
            <person name="Moore J."/>
            <person name="Walley P.G."/>
            <person name="Manoli S."/>
            <person name="Batley J."/>
            <person name="Edwards D."/>
            <person name="Nelson M.N."/>
            <person name="Wang X."/>
            <person name="Paterson A.H."/>
            <person name="King G."/>
            <person name="Bancroft I."/>
            <person name="Chalhoub B."/>
            <person name="Sharpe A.G."/>
        </authorList>
    </citation>
    <scope>NUCLEOTIDE SEQUENCE</scope>
    <source>
        <strain evidence="1 2">cv. TO1000</strain>
    </source>
</reference>
<dbReference type="Proteomes" id="UP000032141">
    <property type="component" value="Chromosome C2"/>
</dbReference>
<sequence length="131" mass="15576">MQFYPGTLITIQPSHYGDFFELRKEIPKSRLCKNSLSINPWYFCPTQIGVPKLWAHVGALERLRSSSDLKEVYDRNRHRLRETEHHTEDGWAYFFPELESTSSSSEENRSKKQIDDNQRRISFILLMRINI</sequence>
<protein>
    <submittedName>
        <fullName evidence="1">Uncharacterized protein</fullName>
    </submittedName>
</protein>
<organism evidence="1 2">
    <name type="scientific">Brassica oleracea var. oleracea</name>
    <dbReference type="NCBI Taxonomy" id="109376"/>
    <lineage>
        <taxon>Eukaryota</taxon>
        <taxon>Viridiplantae</taxon>
        <taxon>Streptophyta</taxon>
        <taxon>Embryophyta</taxon>
        <taxon>Tracheophyta</taxon>
        <taxon>Spermatophyta</taxon>
        <taxon>Magnoliopsida</taxon>
        <taxon>eudicotyledons</taxon>
        <taxon>Gunneridae</taxon>
        <taxon>Pentapetalae</taxon>
        <taxon>rosids</taxon>
        <taxon>malvids</taxon>
        <taxon>Brassicales</taxon>
        <taxon>Brassicaceae</taxon>
        <taxon>Brassiceae</taxon>
        <taxon>Brassica</taxon>
    </lineage>
</organism>
<proteinExistence type="predicted"/>
<dbReference type="AlphaFoldDB" id="A0A0D3ARW2"/>
<keyword evidence="2" id="KW-1185">Reference proteome</keyword>